<protein>
    <recommendedName>
        <fullName evidence="2">DNA-(apurinic or apyrimidinic site) lyase</fullName>
        <ecNumber evidence="2">4.2.99.18</ecNumber>
    </recommendedName>
</protein>
<dbReference type="SMART" id="SM00478">
    <property type="entry name" value="ENDO3c"/>
    <property type="match status" value="1"/>
</dbReference>
<comment type="similarity">
    <text evidence="1">Belongs to the type-1 OGG1 family.</text>
</comment>
<evidence type="ECO:0000256" key="2">
    <source>
        <dbReference type="ARBA" id="ARBA00012720"/>
    </source>
</evidence>
<keyword evidence="7" id="KW-0511">Multifunctional enzyme</keyword>
<evidence type="ECO:0000256" key="9">
    <source>
        <dbReference type="ARBA" id="ARBA00044632"/>
    </source>
</evidence>
<keyword evidence="13" id="KW-1185">Reference proteome</keyword>
<dbReference type="CDD" id="cd00056">
    <property type="entry name" value="ENDO3c"/>
    <property type="match status" value="1"/>
</dbReference>
<evidence type="ECO:0000256" key="5">
    <source>
        <dbReference type="ARBA" id="ARBA00023204"/>
    </source>
</evidence>
<sequence>MSLVWLSLPIAKSRLNLSAVLPSGQSFRWNIDGQTYSFCLGDRVVFLKQDAEKLYYRTTLPQPFTRERLCAAETETASWINDYFNLHVDIDALYARWQARDTAFASVSTRFSGIRILRQDPFENLISFICSSNNHVSRISSMVKKLCSNFSPRLLSEDGVEYHPFPTPQALSAPGVEKTLRDLGFGYRAKFIQKTAEMLVEAHGDAVHKFLAGLRVAETDVAREELLKFLGVGRKVADCVLLMSLDKHNVVPVDTHVYQIAVKRYKFKGSAKATMTPKLYAEVNAHLVDVWGGEYAGWAQSVLFVSDLKAFSSYDAAAGEGSTVQPSTPAKRKGDEIASPPATKRRRSRS</sequence>
<dbReference type="Gene3D" id="1.10.1670.10">
    <property type="entry name" value="Helix-hairpin-Helix base-excision DNA repair enzymes (C-terminal)"/>
    <property type="match status" value="1"/>
</dbReference>
<organism evidence="12 13">
    <name type="scientific">Mycena chlorophos</name>
    <name type="common">Agaric fungus</name>
    <name type="synonym">Agaricus chlorophos</name>
    <dbReference type="NCBI Taxonomy" id="658473"/>
    <lineage>
        <taxon>Eukaryota</taxon>
        <taxon>Fungi</taxon>
        <taxon>Dikarya</taxon>
        <taxon>Basidiomycota</taxon>
        <taxon>Agaricomycotina</taxon>
        <taxon>Agaricomycetes</taxon>
        <taxon>Agaricomycetidae</taxon>
        <taxon>Agaricales</taxon>
        <taxon>Marasmiineae</taxon>
        <taxon>Mycenaceae</taxon>
        <taxon>Mycena</taxon>
    </lineage>
</organism>
<dbReference type="PANTHER" id="PTHR10242">
    <property type="entry name" value="8-OXOGUANINE DNA GLYCOSYLASE"/>
    <property type="match status" value="1"/>
</dbReference>
<evidence type="ECO:0000256" key="6">
    <source>
        <dbReference type="ARBA" id="ARBA00023239"/>
    </source>
</evidence>
<dbReference type="InterPro" id="IPR023170">
    <property type="entry name" value="HhH_base_excis_C"/>
</dbReference>
<dbReference type="SUPFAM" id="SSF48150">
    <property type="entry name" value="DNA-glycosylase"/>
    <property type="match status" value="1"/>
</dbReference>
<dbReference type="EC" id="4.2.99.18" evidence="2"/>
<keyword evidence="8" id="KW-0326">Glycosidase</keyword>
<dbReference type="InterPro" id="IPR003265">
    <property type="entry name" value="HhH-GPD_domain"/>
</dbReference>
<name>A0ABQ0LQ52_MYCCL</name>
<gene>
    <name evidence="12" type="ORF">MCHLO_10227</name>
</gene>
<evidence type="ECO:0000256" key="10">
    <source>
        <dbReference type="SAM" id="MobiDB-lite"/>
    </source>
</evidence>
<reference evidence="12" key="1">
    <citation type="submission" date="2014-09" db="EMBL/GenBank/DDBJ databases">
        <title>Genome sequence of the luminous mushroom Mycena chlorophos for searching fungal bioluminescence genes.</title>
        <authorList>
            <person name="Tanaka Y."/>
            <person name="Kasuga D."/>
            <person name="Oba Y."/>
            <person name="Hase S."/>
            <person name="Sato K."/>
            <person name="Oba Y."/>
            <person name="Sakakibara Y."/>
        </authorList>
    </citation>
    <scope>NUCLEOTIDE SEQUENCE</scope>
</reference>
<dbReference type="InterPro" id="IPR052054">
    <property type="entry name" value="Oxidative_DNA_repair_enzyme"/>
</dbReference>
<evidence type="ECO:0000256" key="7">
    <source>
        <dbReference type="ARBA" id="ARBA00023268"/>
    </source>
</evidence>
<evidence type="ECO:0000313" key="12">
    <source>
        <dbReference type="EMBL" id="GAT53248.1"/>
    </source>
</evidence>
<keyword evidence="3" id="KW-0227">DNA damage</keyword>
<evidence type="ECO:0000256" key="3">
    <source>
        <dbReference type="ARBA" id="ARBA00022763"/>
    </source>
</evidence>
<evidence type="ECO:0000313" key="13">
    <source>
        <dbReference type="Proteomes" id="UP000815677"/>
    </source>
</evidence>
<dbReference type="Gene3D" id="3.30.310.40">
    <property type="match status" value="1"/>
</dbReference>
<keyword evidence="4" id="KW-0378">Hydrolase</keyword>
<dbReference type="EMBL" id="DF848219">
    <property type="protein sequence ID" value="GAT53248.1"/>
    <property type="molecule type" value="Genomic_DNA"/>
</dbReference>
<dbReference type="Gene3D" id="1.10.340.30">
    <property type="entry name" value="Hypothetical protein, domain 2"/>
    <property type="match status" value="1"/>
</dbReference>
<evidence type="ECO:0000256" key="4">
    <source>
        <dbReference type="ARBA" id="ARBA00022801"/>
    </source>
</evidence>
<dbReference type="Pfam" id="PF00730">
    <property type="entry name" value="HhH-GPD"/>
    <property type="match status" value="1"/>
</dbReference>
<evidence type="ECO:0000256" key="8">
    <source>
        <dbReference type="ARBA" id="ARBA00023295"/>
    </source>
</evidence>
<keyword evidence="6 12" id="KW-0456">Lyase</keyword>
<comment type="catalytic activity">
    <reaction evidence="9">
        <text>2'-deoxyribonucleotide-(2'-deoxyribose 5'-phosphate)-2'-deoxyribonucleotide-DNA = a 3'-end 2'-deoxyribonucleotide-(2,3-dehydro-2,3-deoxyribose 5'-phosphate)-DNA + a 5'-end 5'-phospho-2'-deoxyribonucleoside-DNA + H(+)</text>
        <dbReference type="Rhea" id="RHEA:66592"/>
        <dbReference type="Rhea" id="RHEA-COMP:13180"/>
        <dbReference type="Rhea" id="RHEA-COMP:16897"/>
        <dbReference type="Rhea" id="RHEA-COMP:17067"/>
        <dbReference type="ChEBI" id="CHEBI:15378"/>
        <dbReference type="ChEBI" id="CHEBI:136412"/>
        <dbReference type="ChEBI" id="CHEBI:157695"/>
        <dbReference type="ChEBI" id="CHEBI:167181"/>
        <dbReference type="EC" id="4.2.99.18"/>
    </reaction>
</comment>
<dbReference type="SUPFAM" id="SSF55945">
    <property type="entry name" value="TATA-box binding protein-like"/>
    <property type="match status" value="1"/>
</dbReference>
<feature type="region of interest" description="Disordered" evidence="10">
    <location>
        <begin position="317"/>
        <end position="350"/>
    </location>
</feature>
<evidence type="ECO:0000259" key="11">
    <source>
        <dbReference type="SMART" id="SM00478"/>
    </source>
</evidence>
<keyword evidence="5" id="KW-0234">DNA repair</keyword>
<proteinExistence type="inferred from homology"/>
<dbReference type="Pfam" id="PF07934">
    <property type="entry name" value="OGG_N"/>
    <property type="match status" value="1"/>
</dbReference>
<accession>A0ABQ0LQ52</accession>
<dbReference type="InterPro" id="IPR012904">
    <property type="entry name" value="OGG_N"/>
</dbReference>
<dbReference type="GO" id="GO:0016829">
    <property type="term" value="F:lyase activity"/>
    <property type="evidence" value="ECO:0007669"/>
    <property type="project" value="UniProtKB-KW"/>
</dbReference>
<dbReference type="PANTHER" id="PTHR10242:SF2">
    <property type="entry name" value="N-GLYCOSYLASE_DNA LYASE"/>
    <property type="match status" value="1"/>
</dbReference>
<dbReference type="InterPro" id="IPR011257">
    <property type="entry name" value="DNA_glycosylase"/>
</dbReference>
<feature type="domain" description="HhH-GPD" evidence="11">
    <location>
        <begin position="130"/>
        <end position="301"/>
    </location>
</feature>
<evidence type="ECO:0000256" key="1">
    <source>
        <dbReference type="ARBA" id="ARBA00010679"/>
    </source>
</evidence>
<dbReference type="Proteomes" id="UP000815677">
    <property type="component" value="Unassembled WGS sequence"/>
</dbReference>